<dbReference type="GO" id="GO:0046921">
    <property type="term" value="F:alpha-(1-&gt;6)-fucosyltransferase activity"/>
    <property type="evidence" value="ECO:0007669"/>
    <property type="project" value="TreeGrafter"/>
</dbReference>
<dbReference type="SUPFAM" id="SSF50044">
    <property type="entry name" value="SH3-domain"/>
    <property type="match status" value="1"/>
</dbReference>
<reference evidence="8" key="1">
    <citation type="journal article" date="2019" name="bioRxiv">
        <title>The Genome of the Zebra Mussel, Dreissena polymorpha: A Resource for Invasive Species Research.</title>
        <authorList>
            <person name="McCartney M.A."/>
            <person name="Auch B."/>
            <person name="Kono T."/>
            <person name="Mallez S."/>
            <person name="Zhang Y."/>
            <person name="Obille A."/>
            <person name="Becker A."/>
            <person name="Abrahante J.E."/>
            <person name="Garbe J."/>
            <person name="Badalamenti J.P."/>
            <person name="Herman A."/>
            <person name="Mangelson H."/>
            <person name="Liachko I."/>
            <person name="Sullivan S."/>
            <person name="Sone E.D."/>
            <person name="Koren S."/>
            <person name="Silverstein K.A.T."/>
            <person name="Beckman K.B."/>
            <person name="Gohl D.M."/>
        </authorList>
    </citation>
    <scope>NUCLEOTIDE SEQUENCE</scope>
    <source>
        <strain evidence="8">Duluth1</strain>
        <tissue evidence="8">Whole animal</tissue>
    </source>
</reference>
<comment type="similarity">
    <text evidence="5">Belongs to the glycosyltransferase 23 family.</text>
</comment>
<evidence type="ECO:0000259" key="7">
    <source>
        <dbReference type="PROSITE" id="PS51659"/>
    </source>
</evidence>
<dbReference type="Gene3D" id="3.40.50.11350">
    <property type="match status" value="1"/>
</dbReference>
<dbReference type="PROSITE" id="PS50002">
    <property type="entry name" value="SH3"/>
    <property type="match status" value="1"/>
</dbReference>
<dbReference type="FunFam" id="3.40.50.11350:FF:000001">
    <property type="entry name" value="Alpha-(1,6)-fucosyltransferase"/>
    <property type="match status" value="1"/>
</dbReference>
<feature type="domain" description="SH3" evidence="6">
    <location>
        <begin position="305"/>
        <end position="366"/>
    </location>
</feature>
<dbReference type="InterPro" id="IPR027350">
    <property type="entry name" value="GT23_dom"/>
</dbReference>
<dbReference type="InterPro" id="IPR036028">
    <property type="entry name" value="SH3-like_dom_sf"/>
</dbReference>
<dbReference type="InterPro" id="IPR001452">
    <property type="entry name" value="SH3_domain"/>
</dbReference>
<proteinExistence type="inferred from homology"/>
<evidence type="ECO:0000256" key="3">
    <source>
        <dbReference type="ARBA" id="ARBA00022679"/>
    </source>
</evidence>
<feature type="domain" description="GT23" evidence="7">
    <location>
        <begin position="7"/>
        <end position="296"/>
    </location>
</feature>
<name>A0A9D4KVT0_DREPO</name>
<dbReference type="AlphaFoldDB" id="A0A9D4KVT0"/>
<evidence type="ECO:0000256" key="4">
    <source>
        <dbReference type="PROSITE-ProRule" id="PRU00192"/>
    </source>
</evidence>
<dbReference type="Proteomes" id="UP000828390">
    <property type="component" value="Unassembled WGS sequence"/>
</dbReference>
<keyword evidence="2 5" id="KW-0328">Glycosyltransferase</keyword>
<dbReference type="GO" id="GO:0006487">
    <property type="term" value="P:protein N-linked glycosylation"/>
    <property type="evidence" value="ECO:0007669"/>
    <property type="project" value="TreeGrafter"/>
</dbReference>
<dbReference type="InterPro" id="IPR045573">
    <property type="entry name" value="Fut8_N_cat"/>
</dbReference>
<dbReference type="SMART" id="SM00326">
    <property type="entry name" value="SH3"/>
    <property type="match status" value="1"/>
</dbReference>
<accession>A0A9D4KVT0</accession>
<evidence type="ECO:0008006" key="10">
    <source>
        <dbReference type="Google" id="ProtNLM"/>
    </source>
</evidence>
<evidence type="ECO:0000313" key="9">
    <source>
        <dbReference type="Proteomes" id="UP000828390"/>
    </source>
</evidence>
<dbReference type="CDD" id="cd11300">
    <property type="entry name" value="Fut8_like"/>
    <property type="match status" value="1"/>
</dbReference>
<dbReference type="Pfam" id="PF14604">
    <property type="entry name" value="SH3_9"/>
    <property type="match status" value="1"/>
</dbReference>
<dbReference type="PANTHER" id="PTHR13132">
    <property type="entry name" value="ALPHA- 1,6 -FUCOSYLTRANSFERASE"/>
    <property type="match status" value="1"/>
</dbReference>
<gene>
    <name evidence="8" type="ORF">DPMN_088396</name>
</gene>
<dbReference type="PANTHER" id="PTHR13132:SF29">
    <property type="entry name" value="ALPHA-(1,6)-FUCOSYLTRANSFERASE"/>
    <property type="match status" value="1"/>
</dbReference>
<feature type="region of interest" description="Important for donor substrate binding" evidence="5">
    <location>
        <begin position="168"/>
        <end position="169"/>
    </location>
</feature>
<keyword evidence="3 5" id="KW-0808">Transferase</keyword>
<evidence type="ECO:0000313" key="8">
    <source>
        <dbReference type="EMBL" id="KAH3846102.1"/>
    </source>
</evidence>
<comment type="caution">
    <text evidence="8">The sequence shown here is derived from an EMBL/GenBank/DDBJ whole genome shotgun (WGS) entry which is preliminary data.</text>
</comment>
<dbReference type="Pfam" id="PF19745">
    <property type="entry name" value="FUT8_N_cat"/>
    <property type="match status" value="1"/>
</dbReference>
<keyword evidence="9" id="KW-1185">Reference proteome</keyword>
<protein>
    <recommendedName>
        <fullName evidence="10">Alpha-(1,6)-fucosyltransferase</fullName>
    </recommendedName>
</protein>
<dbReference type="Gene3D" id="2.30.30.40">
    <property type="entry name" value="SH3 Domains"/>
    <property type="match status" value="1"/>
</dbReference>
<evidence type="ECO:0000256" key="2">
    <source>
        <dbReference type="ARBA" id="ARBA00022676"/>
    </source>
</evidence>
<evidence type="ECO:0000259" key="6">
    <source>
        <dbReference type="PROSITE" id="PS50002"/>
    </source>
</evidence>
<feature type="non-terminal residue" evidence="8">
    <location>
        <position position="1"/>
    </location>
</feature>
<evidence type="ECO:0000256" key="1">
    <source>
        <dbReference type="ARBA" id="ARBA00022443"/>
    </source>
</evidence>
<dbReference type="PROSITE" id="PS51659">
    <property type="entry name" value="GT23"/>
    <property type="match status" value="1"/>
</dbReference>
<sequence length="380" mass="43292">NPSDCDKAKKIFCKLLTNGCGYGCQLHHVTFCLIMAYATQRTLILKGEGWAYSAKGWESLFLPISKTCRWTGGPVVASQWGPNSTTDSSQVIELPQLFQLSSRPRFLPLAIPEDLADRLTRIHGDPPAWWVGQFVTYVTRPSAMLQTFLNESKEKMNFTNPIVGVHVRRTDKIGTEALFHNVDEYMRHVEEWFDIYEKQHPRAQRKLYLASDDPGVLLEAKKNYPNYTFVSDNEVSKNANPRSRNTETSLHGIILDIYLLSRCDYLVCTLSSNVCRAAYELMQPLHGDASEWFKSLDSTYYVHGQNAHNFVSVEAHQSRREGEISFNVGDTIRLADNRWDGYCYGTNVNTGKSGLFPLYKTINEIERAKMPVYPEVPDLL</sequence>
<keyword evidence="1 4" id="KW-0728">SH3 domain</keyword>
<reference evidence="8" key="2">
    <citation type="submission" date="2020-11" db="EMBL/GenBank/DDBJ databases">
        <authorList>
            <person name="McCartney M.A."/>
            <person name="Auch B."/>
            <person name="Kono T."/>
            <person name="Mallez S."/>
            <person name="Becker A."/>
            <person name="Gohl D.M."/>
            <person name="Silverstein K.A.T."/>
            <person name="Koren S."/>
            <person name="Bechman K.B."/>
            <person name="Herman A."/>
            <person name="Abrahante J.E."/>
            <person name="Garbe J."/>
        </authorList>
    </citation>
    <scope>NUCLEOTIDE SEQUENCE</scope>
    <source>
        <strain evidence="8">Duluth1</strain>
        <tissue evidence="8">Whole animal</tissue>
    </source>
</reference>
<evidence type="ECO:0000256" key="5">
    <source>
        <dbReference type="PROSITE-ProRule" id="PRU00992"/>
    </source>
</evidence>
<dbReference type="EMBL" id="JAIWYP010000003">
    <property type="protein sequence ID" value="KAH3846102.1"/>
    <property type="molecule type" value="Genomic_DNA"/>
</dbReference>
<organism evidence="8 9">
    <name type="scientific">Dreissena polymorpha</name>
    <name type="common">Zebra mussel</name>
    <name type="synonym">Mytilus polymorpha</name>
    <dbReference type="NCBI Taxonomy" id="45954"/>
    <lineage>
        <taxon>Eukaryota</taxon>
        <taxon>Metazoa</taxon>
        <taxon>Spiralia</taxon>
        <taxon>Lophotrochozoa</taxon>
        <taxon>Mollusca</taxon>
        <taxon>Bivalvia</taxon>
        <taxon>Autobranchia</taxon>
        <taxon>Heteroconchia</taxon>
        <taxon>Euheterodonta</taxon>
        <taxon>Imparidentia</taxon>
        <taxon>Neoheterodontei</taxon>
        <taxon>Myida</taxon>
        <taxon>Dreissenoidea</taxon>
        <taxon>Dreissenidae</taxon>
        <taxon>Dreissena</taxon>
    </lineage>
</organism>